<dbReference type="GO" id="GO:0006508">
    <property type="term" value="P:proteolysis"/>
    <property type="evidence" value="ECO:0007669"/>
    <property type="project" value="UniProtKB-KW"/>
</dbReference>
<dbReference type="Gene3D" id="3.40.395.10">
    <property type="entry name" value="Adenoviral Proteinase, Chain A"/>
    <property type="match status" value="1"/>
</dbReference>
<proteinExistence type="inferred from homology"/>
<keyword evidence="3" id="KW-0378">Hydrolase</keyword>
<dbReference type="InterPro" id="IPR003653">
    <property type="entry name" value="Peptidase_C48_C"/>
</dbReference>
<evidence type="ECO:0000256" key="2">
    <source>
        <dbReference type="ARBA" id="ARBA00022670"/>
    </source>
</evidence>
<reference evidence="6" key="1">
    <citation type="submission" date="2017-03" db="EMBL/GenBank/DDBJ databases">
        <title>Phytopthora megakarya and P. palmivora, two closely related causual agents of cacao black pod achieved similar genome size and gene model numbers by different mechanisms.</title>
        <authorList>
            <person name="Ali S."/>
            <person name="Shao J."/>
            <person name="Larry D.J."/>
            <person name="Kronmiller B."/>
            <person name="Shen D."/>
            <person name="Strem M.D."/>
            <person name="Melnick R.L."/>
            <person name="Guiltinan M.J."/>
            <person name="Tyler B.M."/>
            <person name="Meinhardt L.W."/>
            <person name="Bailey B.A."/>
        </authorList>
    </citation>
    <scope>NUCLEOTIDE SEQUENCE [LARGE SCALE GENOMIC DNA]</scope>
    <source>
        <strain evidence="6">zdho120</strain>
    </source>
</reference>
<feature type="domain" description="Ubiquitin-like protease family profile" evidence="4">
    <location>
        <begin position="114"/>
        <end position="208"/>
    </location>
</feature>
<dbReference type="GO" id="GO:0008234">
    <property type="term" value="F:cysteine-type peptidase activity"/>
    <property type="evidence" value="ECO:0007669"/>
    <property type="project" value="InterPro"/>
</dbReference>
<protein>
    <recommendedName>
        <fullName evidence="4">Ubiquitin-like protease family profile domain-containing protein</fullName>
    </recommendedName>
</protein>
<comment type="similarity">
    <text evidence="1">Belongs to the peptidase C48 family.</text>
</comment>
<accession>A0A225UXN9</accession>
<sequence>MDSVVKAKNNFRLVQATVDWVDTADITKDVYKTEVENMNLGKWFIGRHAQFGVEFLELRENVWLHSGSIIGTPFMLKETYQDVGGVNPRFHDFDATEQKLRIAQSYGAAKPGVKKVISVINLGHHWGAFYVDVTAKKCFVFDPMQLGSNISTLKSAVGTIIERILDMTDQLQYEVITGCTQKDGSSCGLWSLVVLELLLFGANIENWNNFWSDTLYNEVGFLRVRYLHKIITLQECFSTLHDGVDEGGSDE</sequence>
<keyword evidence="2" id="KW-0645">Protease</keyword>
<evidence type="ECO:0000313" key="6">
    <source>
        <dbReference type="Proteomes" id="UP000198211"/>
    </source>
</evidence>
<evidence type="ECO:0000256" key="3">
    <source>
        <dbReference type="ARBA" id="ARBA00022801"/>
    </source>
</evidence>
<dbReference type="STRING" id="4795.A0A225UXN9"/>
<gene>
    <name evidence="5" type="ORF">PHMEG_00031860</name>
</gene>
<name>A0A225UXN9_9STRA</name>
<dbReference type="InterPro" id="IPR038765">
    <property type="entry name" value="Papain-like_cys_pep_sf"/>
</dbReference>
<keyword evidence="6" id="KW-1185">Reference proteome</keyword>
<dbReference type="SUPFAM" id="SSF54001">
    <property type="entry name" value="Cysteine proteinases"/>
    <property type="match status" value="1"/>
</dbReference>
<dbReference type="OrthoDB" id="112490at2759"/>
<dbReference type="Proteomes" id="UP000198211">
    <property type="component" value="Unassembled WGS sequence"/>
</dbReference>
<dbReference type="AlphaFoldDB" id="A0A225UXN9"/>
<evidence type="ECO:0000256" key="1">
    <source>
        <dbReference type="ARBA" id="ARBA00005234"/>
    </source>
</evidence>
<dbReference type="Pfam" id="PF02902">
    <property type="entry name" value="Peptidase_C48"/>
    <property type="match status" value="1"/>
</dbReference>
<dbReference type="EMBL" id="NBNE01010292">
    <property type="protein sequence ID" value="OWY97577.1"/>
    <property type="molecule type" value="Genomic_DNA"/>
</dbReference>
<evidence type="ECO:0000259" key="4">
    <source>
        <dbReference type="Pfam" id="PF02902"/>
    </source>
</evidence>
<organism evidence="5 6">
    <name type="scientific">Phytophthora megakarya</name>
    <dbReference type="NCBI Taxonomy" id="4795"/>
    <lineage>
        <taxon>Eukaryota</taxon>
        <taxon>Sar</taxon>
        <taxon>Stramenopiles</taxon>
        <taxon>Oomycota</taxon>
        <taxon>Peronosporomycetes</taxon>
        <taxon>Peronosporales</taxon>
        <taxon>Peronosporaceae</taxon>
        <taxon>Phytophthora</taxon>
    </lineage>
</organism>
<evidence type="ECO:0000313" key="5">
    <source>
        <dbReference type="EMBL" id="OWY97577.1"/>
    </source>
</evidence>
<comment type="caution">
    <text evidence="5">The sequence shown here is derived from an EMBL/GenBank/DDBJ whole genome shotgun (WGS) entry which is preliminary data.</text>
</comment>